<evidence type="ECO:0000259" key="1">
    <source>
        <dbReference type="Pfam" id="PF01381"/>
    </source>
</evidence>
<dbReference type="InterPro" id="IPR001387">
    <property type="entry name" value="Cro/C1-type_HTH"/>
</dbReference>
<name>A0ABD4WLD2_PRIMG</name>
<evidence type="ECO:0000313" key="3">
    <source>
        <dbReference type="Proteomes" id="UP001213771"/>
    </source>
</evidence>
<comment type="caution">
    <text evidence="2">The sequence shown here is derived from an EMBL/GenBank/DDBJ whole genome shotgun (WGS) entry which is preliminary data.</text>
</comment>
<dbReference type="Gene3D" id="1.10.260.40">
    <property type="entry name" value="lambda repressor-like DNA-binding domains"/>
    <property type="match status" value="1"/>
</dbReference>
<feature type="domain" description="HTH cro/C1-type" evidence="1">
    <location>
        <begin position="19"/>
        <end position="64"/>
    </location>
</feature>
<protein>
    <submittedName>
        <fullName evidence="2">Helix-turn-helix transcriptional regulator</fullName>
    </submittedName>
</protein>
<accession>A0ABD4WLD2</accession>
<dbReference type="AlphaFoldDB" id="A0ABD4WLD2"/>
<dbReference type="CDD" id="cd00093">
    <property type="entry name" value="HTH_XRE"/>
    <property type="match status" value="1"/>
</dbReference>
<proteinExistence type="predicted"/>
<gene>
    <name evidence="2" type="ORF">PVE99_00790</name>
</gene>
<dbReference type="RefSeq" id="WP_029325683.1">
    <property type="nucleotide sequence ID" value="NZ_CP018877.1"/>
</dbReference>
<evidence type="ECO:0000313" key="2">
    <source>
        <dbReference type="EMBL" id="MDD9781015.1"/>
    </source>
</evidence>
<dbReference type="SUPFAM" id="SSF47413">
    <property type="entry name" value="lambda repressor-like DNA-binding domains"/>
    <property type="match status" value="1"/>
</dbReference>
<dbReference type="Pfam" id="PF01381">
    <property type="entry name" value="HTH_3"/>
    <property type="match status" value="1"/>
</dbReference>
<organism evidence="2 3">
    <name type="scientific">Priestia megaterium</name>
    <name type="common">Bacillus megaterium</name>
    <dbReference type="NCBI Taxonomy" id="1404"/>
    <lineage>
        <taxon>Bacteria</taxon>
        <taxon>Bacillati</taxon>
        <taxon>Bacillota</taxon>
        <taxon>Bacilli</taxon>
        <taxon>Bacillales</taxon>
        <taxon>Bacillaceae</taxon>
        <taxon>Priestia</taxon>
    </lineage>
</organism>
<dbReference type="Proteomes" id="UP001213771">
    <property type="component" value="Unassembled WGS sequence"/>
</dbReference>
<dbReference type="EMBL" id="JARAOX010000047">
    <property type="protein sequence ID" value="MDD9781015.1"/>
    <property type="molecule type" value="Genomic_DNA"/>
</dbReference>
<sequence length="78" mass="9040">MVEQWFGLGKKRSKFGKWLDRHGVSQSVLADRTKLSTSTISHLSTNKDRVPNLKTASKIIKELRRLDPNIKSEDFWDI</sequence>
<dbReference type="InterPro" id="IPR010982">
    <property type="entry name" value="Lambda_DNA-bd_dom_sf"/>
</dbReference>
<reference evidence="2 3" key="1">
    <citation type="submission" date="2023-02" db="EMBL/GenBank/DDBJ databases">
        <authorList>
            <person name="Olszewska D."/>
        </authorList>
    </citation>
    <scope>NUCLEOTIDE SEQUENCE [LARGE SCALE GENOMIC DNA]</scope>
    <source>
        <strain evidence="2 3">FDU301</strain>
    </source>
</reference>